<evidence type="ECO:0000256" key="1">
    <source>
        <dbReference type="SAM" id="MobiDB-lite"/>
    </source>
</evidence>
<name>A0A072PM31_9EURO</name>
<dbReference type="AlphaFoldDB" id="A0A072PM31"/>
<dbReference type="STRING" id="1182545.A0A072PM31"/>
<feature type="compositionally biased region" description="Polar residues" evidence="1">
    <location>
        <begin position="199"/>
        <end position="209"/>
    </location>
</feature>
<dbReference type="InterPro" id="IPR029058">
    <property type="entry name" value="AB_hydrolase_fold"/>
</dbReference>
<dbReference type="HOGENOM" id="CLU_021214_0_0_1"/>
<gene>
    <name evidence="2" type="ORF">A1O9_02719</name>
</gene>
<dbReference type="OrthoDB" id="5396420at2759"/>
<feature type="compositionally biased region" description="Low complexity" evidence="1">
    <location>
        <begin position="220"/>
        <end position="232"/>
    </location>
</feature>
<proteinExistence type="predicted"/>
<dbReference type="GeneID" id="25277660"/>
<dbReference type="RefSeq" id="XP_013263744.1">
    <property type="nucleotide sequence ID" value="XM_013408290.1"/>
</dbReference>
<feature type="region of interest" description="Disordered" evidence="1">
    <location>
        <begin position="87"/>
        <end position="115"/>
    </location>
</feature>
<reference evidence="2 3" key="1">
    <citation type="submission" date="2013-03" db="EMBL/GenBank/DDBJ databases">
        <title>The Genome Sequence of Exophiala aquamarina CBS 119918.</title>
        <authorList>
            <consortium name="The Broad Institute Genomics Platform"/>
            <person name="Cuomo C."/>
            <person name="de Hoog S."/>
            <person name="Gorbushina A."/>
            <person name="Walker B."/>
            <person name="Young S.K."/>
            <person name="Zeng Q."/>
            <person name="Gargeya S."/>
            <person name="Fitzgerald M."/>
            <person name="Haas B."/>
            <person name="Abouelleil A."/>
            <person name="Allen A.W."/>
            <person name="Alvarado L."/>
            <person name="Arachchi H.M."/>
            <person name="Berlin A.M."/>
            <person name="Chapman S.B."/>
            <person name="Gainer-Dewar J."/>
            <person name="Goldberg J."/>
            <person name="Griggs A."/>
            <person name="Gujja S."/>
            <person name="Hansen M."/>
            <person name="Howarth C."/>
            <person name="Imamovic A."/>
            <person name="Ireland A."/>
            <person name="Larimer J."/>
            <person name="McCowan C."/>
            <person name="Murphy C."/>
            <person name="Pearson M."/>
            <person name="Poon T.W."/>
            <person name="Priest M."/>
            <person name="Roberts A."/>
            <person name="Saif S."/>
            <person name="Shea T."/>
            <person name="Sisk P."/>
            <person name="Sykes S."/>
            <person name="Wortman J."/>
            <person name="Nusbaum C."/>
            <person name="Birren B."/>
        </authorList>
    </citation>
    <scope>NUCLEOTIDE SEQUENCE [LARGE SCALE GENOMIC DNA]</scope>
    <source>
        <strain evidence="2 3">CBS 119918</strain>
    </source>
</reference>
<feature type="region of interest" description="Disordered" evidence="1">
    <location>
        <begin position="180"/>
        <end position="259"/>
    </location>
</feature>
<feature type="compositionally biased region" description="Acidic residues" evidence="1">
    <location>
        <begin position="180"/>
        <end position="189"/>
    </location>
</feature>
<dbReference type="VEuPathDB" id="FungiDB:A1O9_02719"/>
<comment type="caution">
    <text evidence="2">The sequence shown here is derived from an EMBL/GenBank/DDBJ whole genome shotgun (WGS) entry which is preliminary data.</text>
</comment>
<organism evidence="2 3">
    <name type="scientific">Exophiala aquamarina CBS 119918</name>
    <dbReference type="NCBI Taxonomy" id="1182545"/>
    <lineage>
        <taxon>Eukaryota</taxon>
        <taxon>Fungi</taxon>
        <taxon>Dikarya</taxon>
        <taxon>Ascomycota</taxon>
        <taxon>Pezizomycotina</taxon>
        <taxon>Eurotiomycetes</taxon>
        <taxon>Chaetothyriomycetidae</taxon>
        <taxon>Chaetothyriales</taxon>
        <taxon>Herpotrichiellaceae</taxon>
        <taxon>Exophiala</taxon>
    </lineage>
</organism>
<dbReference type="Proteomes" id="UP000027920">
    <property type="component" value="Unassembled WGS sequence"/>
</dbReference>
<dbReference type="SUPFAM" id="SSF53474">
    <property type="entry name" value="alpha/beta-Hydrolases"/>
    <property type="match status" value="1"/>
</dbReference>
<keyword evidence="3" id="KW-1185">Reference proteome</keyword>
<accession>A0A072PM31</accession>
<evidence type="ECO:0000313" key="2">
    <source>
        <dbReference type="EMBL" id="KEF61154.1"/>
    </source>
</evidence>
<protein>
    <submittedName>
        <fullName evidence="2">Uncharacterized protein</fullName>
    </submittedName>
</protein>
<sequence>MEPPAGNTYFPAPVHDVSEGLNFLTSSSSLFNHGHELKPKISLLGTRLGGGLAAMLALTRPNDVHAVTMLEPIVDWVGLDETIKQLQASTGKPVEGRPSTSKRASREKKRASPFTGVNDKSVLAAAEELSRLRSKLFKTPAAYFDPFASPLLFLRAAGRDTPQETKGDVLMQEMGLENIEDTENIEDESFGPYDDDRGQNSPGPTSSATGALCDESARQSSSDGDSAESVSDIIAPEQSSATPPQAAHPPRRRKVLQRWPSVGRPEDVLLPYTKIFLRASISSEMKEPTNAVDNLSDTVNLENGLRALLHAQGTEFAELMRRACFYGREIGFANERVKVHNIVSSQSSPSLGLDGGSNVHQRAVLWANEILKED</sequence>
<dbReference type="EMBL" id="AMGV01000002">
    <property type="protein sequence ID" value="KEF61154.1"/>
    <property type="molecule type" value="Genomic_DNA"/>
</dbReference>
<dbReference type="Gene3D" id="3.40.50.1820">
    <property type="entry name" value="alpha/beta hydrolase"/>
    <property type="match status" value="1"/>
</dbReference>
<evidence type="ECO:0000313" key="3">
    <source>
        <dbReference type="Proteomes" id="UP000027920"/>
    </source>
</evidence>